<proteinExistence type="predicted"/>
<dbReference type="InterPro" id="IPR036465">
    <property type="entry name" value="vWFA_dom_sf"/>
</dbReference>
<sequence>MIERAWRRGAAPVILSERRLRLASRSRGSAWTSGLGAISGVVILIALAILAIFDRGAVTDPSAEHEGRGSVVEVAGIGTGAGSDRDRMWRHLAQPDPPERPAAITERHGPSEPADASSLTGPDLVPRPTTPIEPRPTSGSQRTPGVASGGRCGKQPLLMPGKKTLYERVLTRPGARLAKHPDNAGRSDNPLIPALSLFYVYGRAQASDRTWLCIGPDARGTITGWVDSAQTVPWKQQIILTLTNRGSVRDRLLFFRDEETLENVLRSPDPAEVARGLMSSIAGGASDPRVVALEPDLHVDFQDAFYLLPVLDSKRATTQTGEEVHILKIASVSEAEPTSSTVRGASAQTTSTRARDYRAAIVFVIDSTISMGPYIDETKAAITRLYERLREAGVLDRVRFGLVAFRAESTDPMRNRQLGYVSQLYVNPSEVTDARTFLNQVQDLNDATTSTDHFDKDAFAGVMTALDETRWDDFDARYLILITDAGALDGRIMRAGGAPIESTNGLDARRIASIAGEKQVALSVFHLKSPAAAAGHRYAEAQYRDLARNAR</sequence>
<feature type="non-terminal residue" evidence="4">
    <location>
        <position position="551"/>
    </location>
</feature>
<feature type="domain" description="VWFA" evidence="3">
    <location>
        <begin position="360"/>
        <end position="551"/>
    </location>
</feature>
<evidence type="ECO:0000313" key="5">
    <source>
        <dbReference type="Proteomes" id="UP000005459"/>
    </source>
</evidence>
<gene>
    <name evidence="4" type="ORF">ThimaDRAFT_4817</name>
</gene>
<evidence type="ECO:0000256" key="1">
    <source>
        <dbReference type="SAM" id="MobiDB-lite"/>
    </source>
</evidence>
<name>F9UIR4_9GAMM</name>
<keyword evidence="2" id="KW-1133">Transmembrane helix</keyword>
<dbReference type="eggNOG" id="COG2304">
    <property type="taxonomic scope" value="Bacteria"/>
</dbReference>
<evidence type="ECO:0000256" key="2">
    <source>
        <dbReference type="SAM" id="Phobius"/>
    </source>
</evidence>
<dbReference type="InterPro" id="IPR002035">
    <property type="entry name" value="VWF_A"/>
</dbReference>
<dbReference type="Gene3D" id="3.40.50.410">
    <property type="entry name" value="von Willebrand factor, type A domain"/>
    <property type="match status" value="1"/>
</dbReference>
<dbReference type="AlphaFoldDB" id="F9UIR4"/>
<keyword evidence="5" id="KW-1185">Reference proteome</keyword>
<feature type="region of interest" description="Disordered" evidence="1">
    <location>
        <begin position="60"/>
        <end position="158"/>
    </location>
</feature>
<dbReference type="SUPFAM" id="SSF53300">
    <property type="entry name" value="vWA-like"/>
    <property type="match status" value="1"/>
</dbReference>
<dbReference type="Proteomes" id="UP000005459">
    <property type="component" value="Unassembled WGS sequence"/>
</dbReference>
<dbReference type="PROSITE" id="PS50234">
    <property type="entry name" value="VWFA"/>
    <property type="match status" value="1"/>
</dbReference>
<dbReference type="CDD" id="cd00198">
    <property type="entry name" value="vWFA"/>
    <property type="match status" value="1"/>
</dbReference>
<accession>F9UIR4</accession>
<feature type="transmembrane region" description="Helical" evidence="2">
    <location>
        <begin position="28"/>
        <end position="53"/>
    </location>
</feature>
<keyword evidence="2" id="KW-0812">Transmembrane</keyword>
<dbReference type="STRING" id="768671.ThimaDRAFT_4817"/>
<organism evidence="4 5">
    <name type="scientific">Thiocapsa marina 5811</name>
    <dbReference type="NCBI Taxonomy" id="768671"/>
    <lineage>
        <taxon>Bacteria</taxon>
        <taxon>Pseudomonadati</taxon>
        <taxon>Pseudomonadota</taxon>
        <taxon>Gammaproteobacteria</taxon>
        <taxon>Chromatiales</taxon>
        <taxon>Chromatiaceae</taxon>
        <taxon>Thiocapsa</taxon>
    </lineage>
</organism>
<evidence type="ECO:0000259" key="3">
    <source>
        <dbReference type="PROSITE" id="PS50234"/>
    </source>
</evidence>
<evidence type="ECO:0000313" key="4">
    <source>
        <dbReference type="EMBL" id="EGV15895.1"/>
    </source>
</evidence>
<protein>
    <recommendedName>
        <fullName evidence="3">VWFA domain-containing protein</fullName>
    </recommendedName>
</protein>
<reference evidence="4 5" key="1">
    <citation type="submission" date="2011-06" db="EMBL/GenBank/DDBJ databases">
        <title>The draft genome of Thiocapsa marina 5811.</title>
        <authorList>
            <consortium name="US DOE Joint Genome Institute (JGI-PGF)"/>
            <person name="Lucas S."/>
            <person name="Han J."/>
            <person name="Cheng J.-F."/>
            <person name="Goodwin L."/>
            <person name="Pitluck S."/>
            <person name="Peters L."/>
            <person name="Land M.L."/>
            <person name="Hauser L."/>
            <person name="Vogl K."/>
            <person name="Liu Z."/>
            <person name="Imhoff J."/>
            <person name="Thiel V."/>
            <person name="Frigaard N.-U."/>
            <person name="Bryant D."/>
            <person name="Woyke T.J."/>
        </authorList>
    </citation>
    <scope>NUCLEOTIDE SEQUENCE [LARGE SCALE GENOMIC DNA]</scope>
    <source>
        <strain evidence="4 5">5811</strain>
    </source>
</reference>
<dbReference type="EMBL" id="AFWV01000032">
    <property type="protein sequence ID" value="EGV15895.1"/>
    <property type="molecule type" value="Genomic_DNA"/>
</dbReference>
<keyword evidence="2" id="KW-0472">Membrane</keyword>